<dbReference type="EMBL" id="BAABAE010000001">
    <property type="protein sequence ID" value="GAA3730321.1"/>
    <property type="molecule type" value="Genomic_DNA"/>
</dbReference>
<reference evidence="2" key="1">
    <citation type="journal article" date="2019" name="Int. J. Syst. Evol. Microbiol.">
        <title>The Global Catalogue of Microorganisms (GCM) 10K type strain sequencing project: providing services to taxonomists for standard genome sequencing and annotation.</title>
        <authorList>
            <consortium name="The Broad Institute Genomics Platform"/>
            <consortium name="The Broad Institute Genome Sequencing Center for Infectious Disease"/>
            <person name="Wu L."/>
            <person name="Ma J."/>
        </authorList>
    </citation>
    <scope>NUCLEOTIDE SEQUENCE [LARGE SCALE GENOMIC DNA]</scope>
    <source>
        <strain evidence="2">JCM 16949</strain>
    </source>
</reference>
<sequence length="76" mass="8017">MSDKHEALAKVIADAQNVPFPGVKQRNIAAAVVEFLTSDEAVTRADRAARGWFLLRPMPGDIGRAAILAAVGGSDD</sequence>
<comment type="caution">
    <text evidence="1">The sequence shown here is derived from an EMBL/GenBank/DDBJ whole genome shotgun (WGS) entry which is preliminary data.</text>
</comment>
<dbReference type="RefSeq" id="WP_344753099.1">
    <property type="nucleotide sequence ID" value="NZ_BAABAE010000001.1"/>
</dbReference>
<accession>A0ABP7F2P8</accession>
<keyword evidence="2" id="KW-1185">Reference proteome</keyword>
<proteinExistence type="predicted"/>
<evidence type="ECO:0000313" key="1">
    <source>
        <dbReference type="EMBL" id="GAA3730321.1"/>
    </source>
</evidence>
<protein>
    <submittedName>
        <fullName evidence="1">Uncharacterized protein</fullName>
    </submittedName>
</protein>
<evidence type="ECO:0000313" key="2">
    <source>
        <dbReference type="Proteomes" id="UP001501004"/>
    </source>
</evidence>
<name>A0ABP7F2P8_9MICO</name>
<organism evidence="1 2">
    <name type="scientific">Leifsonella bigeumensis</name>
    <dbReference type="NCBI Taxonomy" id="433643"/>
    <lineage>
        <taxon>Bacteria</taxon>
        <taxon>Bacillati</taxon>
        <taxon>Actinomycetota</taxon>
        <taxon>Actinomycetes</taxon>
        <taxon>Micrococcales</taxon>
        <taxon>Microbacteriaceae</taxon>
        <taxon>Leifsonella</taxon>
    </lineage>
</organism>
<gene>
    <name evidence="1" type="ORF">GCM10022239_03640</name>
</gene>
<dbReference type="Proteomes" id="UP001501004">
    <property type="component" value="Unassembled WGS sequence"/>
</dbReference>